<dbReference type="SUPFAM" id="SSF55073">
    <property type="entry name" value="Nucleotide cyclase"/>
    <property type="match status" value="1"/>
</dbReference>
<dbReference type="FunFam" id="3.30.70.270:FF:000001">
    <property type="entry name" value="Diguanylate cyclase domain protein"/>
    <property type="match status" value="1"/>
</dbReference>
<dbReference type="SUPFAM" id="SSF53850">
    <property type="entry name" value="Periplasmic binding protein-like II"/>
    <property type="match status" value="3"/>
</dbReference>
<dbReference type="InterPro" id="IPR052163">
    <property type="entry name" value="DGC-Regulatory_Protein"/>
</dbReference>
<feature type="chain" id="PRO_5007161929" evidence="3">
    <location>
        <begin position="22"/>
        <end position="941"/>
    </location>
</feature>
<feature type="signal peptide" evidence="3">
    <location>
        <begin position="1"/>
        <end position="21"/>
    </location>
</feature>
<dbReference type="InterPro" id="IPR029787">
    <property type="entry name" value="Nucleotide_cyclase"/>
</dbReference>
<feature type="domain" description="GGDEF" evidence="4">
    <location>
        <begin position="810"/>
        <end position="941"/>
    </location>
</feature>
<dbReference type="SMART" id="SM00267">
    <property type="entry name" value="GGDEF"/>
    <property type="match status" value="1"/>
</dbReference>
<keyword evidence="2" id="KW-1133">Transmembrane helix</keyword>
<organism evidence="5">
    <name type="scientific">Shewanella frigidimarina</name>
    <dbReference type="NCBI Taxonomy" id="56812"/>
    <lineage>
        <taxon>Bacteria</taxon>
        <taxon>Pseudomonadati</taxon>
        <taxon>Pseudomonadota</taxon>
        <taxon>Gammaproteobacteria</taxon>
        <taxon>Alteromonadales</taxon>
        <taxon>Shewanellaceae</taxon>
        <taxon>Shewanella</taxon>
    </lineage>
</organism>
<keyword evidence="5" id="KW-0418">Kinase</keyword>
<dbReference type="InterPro" id="IPR043128">
    <property type="entry name" value="Rev_trsase/Diguanyl_cyclase"/>
</dbReference>
<dbReference type="CDD" id="cd01007">
    <property type="entry name" value="PBP2_BvgS_HisK_like"/>
    <property type="match status" value="1"/>
</dbReference>
<dbReference type="PROSITE" id="PS50887">
    <property type="entry name" value="GGDEF"/>
    <property type="match status" value="1"/>
</dbReference>
<evidence type="ECO:0000256" key="3">
    <source>
        <dbReference type="SAM" id="SignalP"/>
    </source>
</evidence>
<dbReference type="InterPro" id="IPR001638">
    <property type="entry name" value="Solute-binding_3/MltF_N"/>
</dbReference>
<dbReference type="PANTHER" id="PTHR46663:SF2">
    <property type="entry name" value="GGDEF DOMAIN-CONTAINING PROTEIN"/>
    <property type="match status" value="1"/>
</dbReference>
<feature type="transmembrane region" description="Helical" evidence="2">
    <location>
        <begin position="737"/>
        <end position="759"/>
    </location>
</feature>
<dbReference type="CDD" id="cd01949">
    <property type="entry name" value="GGDEF"/>
    <property type="match status" value="1"/>
</dbReference>
<accession>A0A119D0N5</accession>
<dbReference type="Gene3D" id="3.40.190.10">
    <property type="entry name" value="Periplasmic binding protein-like II"/>
    <property type="match status" value="6"/>
</dbReference>
<evidence type="ECO:0000313" key="5">
    <source>
        <dbReference type="EMBL" id="KVX03235.1"/>
    </source>
</evidence>
<dbReference type="Pfam" id="PF00497">
    <property type="entry name" value="SBP_bac_3"/>
    <property type="match status" value="2"/>
</dbReference>
<keyword evidence="3" id="KW-0732">Signal</keyword>
<dbReference type="PANTHER" id="PTHR46663">
    <property type="entry name" value="DIGUANYLATE CYCLASE DGCT-RELATED"/>
    <property type="match status" value="1"/>
</dbReference>
<dbReference type="GO" id="GO:0016301">
    <property type="term" value="F:kinase activity"/>
    <property type="evidence" value="ECO:0007669"/>
    <property type="project" value="UniProtKB-KW"/>
</dbReference>
<gene>
    <name evidence="5" type="ORF">AWJ07_01290</name>
</gene>
<evidence type="ECO:0000313" key="6">
    <source>
        <dbReference type="Proteomes" id="UP000055702"/>
    </source>
</evidence>
<dbReference type="EMBL" id="LRDC01000001">
    <property type="protein sequence ID" value="KVX03235.1"/>
    <property type="molecule type" value="Genomic_DNA"/>
</dbReference>
<keyword evidence="2" id="KW-0812">Transmembrane</keyword>
<comment type="caution">
    <text evidence="5">The sequence shown here is derived from an EMBL/GenBank/DDBJ whole genome shotgun (WGS) entry which is preliminary data.</text>
</comment>
<dbReference type="Gene3D" id="3.30.70.270">
    <property type="match status" value="1"/>
</dbReference>
<proteinExistence type="predicted"/>
<dbReference type="Pfam" id="PF00990">
    <property type="entry name" value="GGDEF"/>
    <property type="match status" value="1"/>
</dbReference>
<protein>
    <submittedName>
        <fullName evidence="5">Deoxyguanosine kinase</fullName>
    </submittedName>
</protein>
<dbReference type="AlphaFoldDB" id="A0A119D0N5"/>
<comment type="cofactor">
    <cofactor evidence="1">
        <name>Mg(2+)</name>
        <dbReference type="ChEBI" id="CHEBI:18420"/>
    </cofactor>
</comment>
<evidence type="ECO:0000256" key="1">
    <source>
        <dbReference type="ARBA" id="ARBA00001946"/>
    </source>
</evidence>
<evidence type="ECO:0000256" key="2">
    <source>
        <dbReference type="SAM" id="Phobius"/>
    </source>
</evidence>
<dbReference type="Proteomes" id="UP000055702">
    <property type="component" value="Unassembled WGS sequence"/>
</dbReference>
<dbReference type="CDD" id="cd13706">
    <property type="entry name" value="PBP2_HisK_like_1"/>
    <property type="match status" value="2"/>
</dbReference>
<name>A0A119D0N5_SHEFR</name>
<keyword evidence="2" id="KW-0472">Membrane</keyword>
<dbReference type="RefSeq" id="WP_059743776.1">
    <property type="nucleotide sequence ID" value="NZ_LRDC01000001.1"/>
</dbReference>
<evidence type="ECO:0000259" key="4">
    <source>
        <dbReference type="PROSITE" id="PS50887"/>
    </source>
</evidence>
<dbReference type="SMART" id="SM00062">
    <property type="entry name" value="PBPb"/>
    <property type="match status" value="2"/>
</dbReference>
<reference evidence="5 6" key="1">
    <citation type="submission" date="2016-01" db="EMBL/GenBank/DDBJ databases">
        <title>Draft genome of the antarctic isolate Shewanella frigidimarina Ag06-30.</title>
        <authorList>
            <person name="Parmeciano Di Noto G."/>
            <person name="Vazquez S."/>
            <person name="Mac Cormack W."/>
            <person name="Iriarte A."/>
            <person name="Quiroga C."/>
        </authorList>
    </citation>
    <scope>NUCLEOTIDE SEQUENCE [LARGE SCALE GENOMIC DNA]</scope>
    <source>
        <strain evidence="5 6">Ag06-30</strain>
    </source>
</reference>
<dbReference type="NCBIfam" id="TIGR00254">
    <property type="entry name" value="GGDEF"/>
    <property type="match status" value="1"/>
</dbReference>
<sequence length="941" mass="106002">MKFIPWILAILFAWISLPAQAIHSDKTEPSVDHLPLVIVMGEDTYPFEYLDEKGTPAGILVDLWREWSIITDTKVQFVSRHWQQSLEQLEQKKADIHIGMSQNQARLKKFDFAKPFTSLNTYLYIHKSLSSKKQISDLVPYQVGIVSGSSHEATLLALEPKLSFKRYQNREQLLQAAVKGELFVFAGIEGYQRNLALEQDIATNFYSSSRILIKKINLAPAVVKGDLDLLNKINQGFELIPAKVIQQIERRWLGYHRQTTGVIIAMQNGVEPYADIGADGLPHGMLVDLWTLWSEKTGINIDFVAGDMSSTIDDVKRGVADVHIGYPESQDMRTGLKQAWHIISVKSRFFSSNLTLNNIEDIAMRIGVYPTAPYISDIKKAFPKAQLRFYDSLDAMVKAARNDEISGFVSSAAMTSHYLLANKLWAEFRQYTDIEFSTDMYVLTRIDDSGLADRIQAGFNLISVEEQVQVERKWLINPDDRFFANSANKIKLTTQQKQYVSSLGAIKMGYLKNWAPMEFQGKNGEFLGVNADIKNLLVKQLNLTIIPVAYDDFGNMMNDLVKGEIHLVASMAKTVERENKLAFSLAYWPSPWAIVTSLSQPPIFNISQVTGKRLAVVDGYHIVDQLRQQYPGIKLVPVADTKQGMEAVITGSADMFVEQVATLATTLKGGQYPSLKMSLLAELTEQHSHIGLFPGVKNLVPLIDRVIATIDETEQQNMYQKWVSLDLNSDTLRYQRWLKILVIGLLIITLIAIVILMSNRRLNVEIQKRLKAEENLRFMANHDDLTALPNRSLLDDRLAQATLTHHRDKSKFALLFIDLDGFKAINDQHGHHVGDKLLQRIALLLGKHVRESDTVARFGGDEFVVLLNHIEAKENARQVAENILLGLKKPLLIDDINVSISASIGIAIFPNDADIAASLLKKSDQLMYQAKKVGGHQYKMS</sequence>
<keyword evidence="5" id="KW-0808">Transferase</keyword>
<dbReference type="InterPro" id="IPR000160">
    <property type="entry name" value="GGDEF_dom"/>
</dbReference>